<dbReference type="GO" id="GO:0030313">
    <property type="term" value="C:cell envelope"/>
    <property type="evidence" value="ECO:0007669"/>
    <property type="project" value="UniProtKB-SubCell"/>
</dbReference>
<dbReference type="GO" id="GO:0046677">
    <property type="term" value="P:response to antibiotic"/>
    <property type="evidence" value="ECO:0007669"/>
    <property type="project" value="TreeGrafter"/>
</dbReference>
<feature type="domain" description="CusB-like beta-barrel" evidence="2">
    <location>
        <begin position="2"/>
        <end position="31"/>
    </location>
</feature>
<evidence type="ECO:0008006" key="5">
    <source>
        <dbReference type="Google" id="ProtNLM"/>
    </source>
</evidence>
<dbReference type="Pfam" id="PF25954">
    <property type="entry name" value="Beta-barrel_RND_2"/>
    <property type="match status" value="1"/>
</dbReference>
<organism evidence="4">
    <name type="scientific">marine sediment metagenome</name>
    <dbReference type="NCBI Taxonomy" id="412755"/>
    <lineage>
        <taxon>unclassified sequences</taxon>
        <taxon>metagenomes</taxon>
        <taxon>ecological metagenomes</taxon>
    </lineage>
</organism>
<dbReference type="GO" id="GO:0005886">
    <property type="term" value="C:plasma membrane"/>
    <property type="evidence" value="ECO:0007669"/>
    <property type="project" value="TreeGrafter"/>
</dbReference>
<dbReference type="Gene3D" id="2.40.30.170">
    <property type="match status" value="1"/>
</dbReference>
<dbReference type="InterPro" id="IPR006143">
    <property type="entry name" value="RND_pump_MFP"/>
</dbReference>
<dbReference type="AlphaFoldDB" id="A0A0F9WCM3"/>
<dbReference type="InterPro" id="IPR058627">
    <property type="entry name" value="MdtA-like_C"/>
</dbReference>
<reference evidence="4" key="1">
    <citation type="journal article" date="2015" name="Nature">
        <title>Complex archaea that bridge the gap between prokaryotes and eukaryotes.</title>
        <authorList>
            <person name="Spang A."/>
            <person name="Saw J.H."/>
            <person name="Jorgensen S.L."/>
            <person name="Zaremba-Niedzwiedzka K."/>
            <person name="Martijn J."/>
            <person name="Lind A.E."/>
            <person name="van Eijk R."/>
            <person name="Schleper C."/>
            <person name="Guy L."/>
            <person name="Ettema T.J."/>
        </authorList>
    </citation>
    <scope>NUCLEOTIDE SEQUENCE</scope>
</reference>
<comment type="caution">
    <text evidence="4">The sequence shown here is derived from an EMBL/GenBank/DDBJ whole genome shotgun (WGS) entry which is preliminary data.</text>
</comment>
<accession>A0A0F9WCM3</accession>
<dbReference type="Pfam" id="PF25967">
    <property type="entry name" value="RND-MFP_C"/>
    <property type="match status" value="1"/>
</dbReference>
<dbReference type="FunFam" id="2.40.420.20:FF:000001">
    <property type="entry name" value="Efflux RND transporter periplasmic adaptor subunit"/>
    <property type="match status" value="1"/>
</dbReference>
<gene>
    <name evidence="4" type="ORF">LCGC14_0026750</name>
</gene>
<dbReference type="SUPFAM" id="SSF111369">
    <property type="entry name" value="HlyD-like secretion proteins"/>
    <property type="match status" value="1"/>
</dbReference>
<feature type="domain" description="Multidrug resistance protein MdtA-like C-terminal permuted SH3" evidence="3">
    <location>
        <begin position="49"/>
        <end position="99"/>
    </location>
</feature>
<dbReference type="InterPro" id="IPR058792">
    <property type="entry name" value="Beta-barrel_RND_2"/>
</dbReference>
<evidence type="ECO:0000259" key="3">
    <source>
        <dbReference type="Pfam" id="PF25967"/>
    </source>
</evidence>
<evidence type="ECO:0000313" key="4">
    <source>
        <dbReference type="EMBL" id="KKO10143.1"/>
    </source>
</evidence>
<proteinExistence type="predicted"/>
<dbReference type="NCBIfam" id="TIGR01730">
    <property type="entry name" value="RND_mfp"/>
    <property type="match status" value="1"/>
</dbReference>
<protein>
    <recommendedName>
        <fullName evidence="5">RND efflux pump membrane fusion protein barrel-sandwich domain-containing protein</fullName>
    </recommendedName>
</protein>
<name>A0A0F9WCM3_9ZZZZ</name>
<evidence type="ECO:0000256" key="1">
    <source>
        <dbReference type="ARBA" id="ARBA00004196"/>
    </source>
</evidence>
<dbReference type="GO" id="GO:0022857">
    <property type="term" value="F:transmembrane transporter activity"/>
    <property type="evidence" value="ECO:0007669"/>
    <property type="project" value="InterPro"/>
</dbReference>
<dbReference type="PANTHER" id="PTHR30158:SF26">
    <property type="entry name" value="RESISTANCE-NODULATION-CELL DIVISION (RND) MULTIDRUG EFFLUX MEMBRANE FUSION PROTEIN MEXE"/>
    <property type="match status" value="1"/>
</dbReference>
<dbReference type="PANTHER" id="PTHR30158">
    <property type="entry name" value="ACRA/E-RELATED COMPONENT OF DRUG EFFLUX TRANSPORTER"/>
    <property type="match status" value="1"/>
</dbReference>
<dbReference type="Gene3D" id="2.40.420.20">
    <property type="match status" value="1"/>
</dbReference>
<dbReference type="EMBL" id="LAZR01000005">
    <property type="protein sequence ID" value="KKO10143.1"/>
    <property type="molecule type" value="Genomic_DNA"/>
</dbReference>
<evidence type="ECO:0000259" key="2">
    <source>
        <dbReference type="Pfam" id="PF25954"/>
    </source>
</evidence>
<comment type="subcellular location">
    <subcellularLocation>
        <location evidence="1">Cell envelope</location>
    </subcellularLocation>
</comment>
<sequence length="129" mass="14070">MNPNTGTLQFRALLANPDGRIRPGEFARVEMPVARMEQALLVDRKAILTDQDRRYVYVVGENNLADRRQVSTGRQVGEQTVITEGLNAGDRVIVNGVQKVFMPGMEVSPQQVAGAPAVNAQPAIAARED</sequence>